<comment type="caution">
    <text evidence="2">The sequence shown here is derived from an EMBL/GenBank/DDBJ whole genome shotgun (WGS) entry which is preliminary data.</text>
</comment>
<feature type="region of interest" description="Disordered" evidence="1">
    <location>
        <begin position="129"/>
        <end position="156"/>
    </location>
</feature>
<evidence type="ECO:0000256" key="1">
    <source>
        <dbReference type="SAM" id="MobiDB-lite"/>
    </source>
</evidence>
<evidence type="ECO:0000313" key="3">
    <source>
        <dbReference type="Proteomes" id="UP001295684"/>
    </source>
</evidence>
<accession>A0AAD1XAX6</accession>
<protein>
    <submittedName>
        <fullName evidence="2">Uncharacterized protein</fullName>
    </submittedName>
</protein>
<gene>
    <name evidence="2" type="ORF">ECRASSUSDP1_LOCUS6482</name>
</gene>
<organism evidence="2 3">
    <name type="scientific">Euplotes crassus</name>
    <dbReference type="NCBI Taxonomy" id="5936"/>
    <lineage>
        <taxon>Eukaryota</taxon>
        <taxon>Sar</taxon>
        <taxon>Alveolata</taxon>
        <taxon>Ciliophora</taxon>
        <taxon>Intramacronucleata</taxon>
        <taxon>Spirotrichea</taxon>
        <taxon>Hypotrichia</taxon>
        <taxon>Euplotida</taxon>
        <taxon>Euplotidae</taxon>
        <taxon>Moneuplotes</taxon>
    </lineage>
</organism>
<proteinExistence type="predicted"/>
<reference evidence="2" key="1">
    <citation type="submission" date="2023-07" db="EMBL/GenBank/DDBJ databases">
        <authorList>
            <consortium name="AG Swart"/>
            <person name="Singh M."/>
            <person name="Singh A."/>
            <person name="Seah K."/>
            <person name="Emmerich C."/>
        </authorList>
    </citation>
    <scope>NUCLEOTIDE SEQUENCE</scope>
    <source>
        <strain evidence="2">DP1</strain>
    </source>
</reference>
<dbReference type="Proteomes" id="UP001295684">
    <property type="component" value="Unassembled WGS sequence"/>
</dbReference>
<dbReference type="EMBL" id="CAMPGE010006283">
    <property type="protein sequence ID" value="CAI2365132.1"/>
    <property type="molecule type" value="Genomic_DNA"/>
</dbReference>
<sequence>MDQTSSQFLSTERPSDSSFYKIIRQFRKTQLNPKAHIRSKFYQKERSPMKTIPKLQNLFFKSSSQISLKNEKLPFLGKMNRGSQSERRLKNIKSIQRVRPKEIELHKANYMHKRVPTKVLCSKMKSTLKRSKKLVNDQTEPQRRESTSTTRSKTNDKNLKTLIKRLEGRSIQEDDPVAMSIIQTGSFQTMVDLKTLRKELEQKYERFIEKVRIKHKYFPAYTRRGTSTSKVEKQEKTEAFTNVLDGLHEEDSEACFTEEEDKKADKAQNEIDFGNKLKSFQITPDLKKAGPSNLSQIRIMNRYNNVSREDKIELCKRGLDIRCVSKIDHIDINKRSRINLSIRDMKPLFKMPNTHRSMH</sequence>
<dbReference type="AlphaFoldDB" id="A0AAD1XAX6"/>
<name>A0AAD1XAX6_EUPCR</name>
<evidence type="ECO:0000313" key="2">
    <source>
        <dbReference type="EMBL" id="CAI2365132.1"/>
    </source>
</evidence>
<keyword evidence="3" id="KW-1185">Reference proteome</keyword>